<accession>A0A3M7RY52</accession>
<evidence type="ECO:0000313" key="2">
    <source>
        <dbReference type="Proteomes" id="UP000276133"/>
    </source>
</evidence>
<proteinExistence type="predicted"/>
<dbReference type="Proteomes" id="UP000276133">
    <property type="component" value="Unassembled WGS sequence"/>
</dbReference>
<dbReference type="AlphaFoldDB" id="A0A3M7RY52"/>
<name>A0A3M7RY52_BRAPC</name>
<sequence>MHEITKKIISVYLKRKTLNHKTQVIQCCYDTWLSASKNNLPNLTLNYIDLFSSALFSCFFKITIKKPVELFSHSNIYYFKLIRHFMRKSWSYFFRRTTYESRSD</sequence>
<reference evidence="1 2" key="1">
    <citation type="journal article" date="2018" name="Sci. Rep.">
        <title>Genomic signatures of local adaptation to the degree of environmental predictability in rotifers.</title>
        <authorList>
            <person name="Franch-Gras L."/>
            <person name="Hahn C."/>
            <person name="Garcia-Roger E.M."/>
            <person name="Carmona M.J."/>
            <person name="Serra M."/>
            <person name="Gomez A."/>
        </authorList>
    </citation>
    <scope>NUCLEOTIDE SEQUENCE [LARGE SCALE GENOMIC DNA]</scope>
    <source>
        <strain evidence="1">HYR1</strain>
    </source>
</reference>
<organism evidence="1 2">
    <name type="scientific">Brachionus plicatilis</name>
    <name type="common">Marine rotifer</name>
    <name type="synonym">Brachionus muelleri</name>
    <dbReference type="NCBI Taxonomy" id="10195"/>
    <lineage>
        <taxon>Eukaryota</taxon>
        <taxon>Metazoa</taxon>
        <taxon>Spiralia</taxon>
        <taxon>Gnathifera</taxon>
        <taxon>Rotifera</taxon>
        <taxon>Eurotatoria</taxon>
        <taxon>Monogononta</taxon>
        <taxon>Pseudotrocha</taxon>
        <taxon>Ploima</taxon>
        <taxon>Brachionidae</taxon>
        <taxon>Brachionus</taxon>
    </lineage>
</organism>
<dbReference type="EMBL" id="REGN01002409">
    <property type="protein sequence ID" value="RNA28288.1"/>
    <property type="molecule type" value="Genomic_DNA"/>
</dbReference>
<evidence type="ECO:0000313" key="1">
    <source>
        <dbReference type="EMBL" id="RNA28288.1"/>
    </source>
</evidence>
<protein>
    <submittedName>
        <fullName evidence="1">Uncharacterized protein</fullName>
    </submittedName>
</protein>
<gene>
    <name evidence="1" type="ORF">BpHYR1_020119</name>
</gene>
<keyword evidence="2" id="KW-1185">Reference proteome</keyword>
<comment type="caution">
    <text evidence="1">The sequence shown here is derived from an EMBL/GenBank/DDBJ whole genome shotgun (WGS) entry which is preliminary data.</text>
</comment>